<dbReference type="GO" id="GO:0046872">
    <property type="term" value="F:metal ion binding"/>
    <property type="evidence" value="ECO:0007669"/>
    <property type="project" value="UniProtKB-KW"/>
</dbReference>
<keyword evidence="8 21" id="KW-0560">Oxidoreductase</keyword>
<dbReference type="Proteomes" id="UP000250780">
    <property type="component" value="Unassembled WGS sequence"/>
</dbReference>
<dbReference type="Pfam" id="PF02678">
    <property type="entry name" value="Pirin"/>
    <property type="match status" value="1"/>
</dbReference>
<evidence type="ECO:0000256" key="15">
    <source>
        <dbReference type="ARBA" id="ARBA00074166"/>
    </source>
</evidence>
<comment type="cofactor">
    <cofactor evidence="17">
        <name>Fe cation</name>
        <dbReference type="ChEBI" id="CHEBI:24875"/>
    </cofactor>
    <text evidence="17">Binds 1 Fe cation per subunit.</text>
</comment>
<comment type="cofactor">
    <cofactor evidence="3">
        <name>Fe(2+)</name>
        <dbReference type="ChEBI" id="CHEBI:29033"/>
    </cofactor>
</comment>
<evidence type="ECO:0000256" key="3">
    <source>
        <dbReference type="ARBA" id="ARBA00001954"/>
    </source>
</evidence>
<sequence length="264" mass="29863">MIYLRKANERGHANHGWLDSWHTFSFANYYDPNFMGFSALRVINDDVIEAGQGFGTHPHKDMEILTYVLEGTVEHQDSMGNKEQVPAGEFQIMSAGTGIRHSEYNPSSTERLHLYQIWIMPEENGITPRYEQRRFDAVQGKQLVLSPDARDGSLKVHQDMELYRWALLKDEQSVHQIAAERRVWIQVVKGNVTINGVKASTSDGLAIWDEQAISIHADSDSEVLLFDLPPVLKLNGIFEACLFAGFLARSGRVLMHASGVLPRR</sequence>
<feature type="domain" description="Quercetin 2,3-dioxygenase C-terminal cupin" evidence="20">
    <location>
        <begin position="143"/>
        <end position="228"/>
    </location>
</feature>
<evidence type="ECO:0000256" key="13">
    <source>
        <dbReference type="ARBA" id="ARBA00060642"/>
    </source>
</evidence>
<dbReference type="EMBL" id="UASD01000004">
    <property type="protein sequence ID" value="SPX09324.1"/>
    <property type="molecule type" value="Genomic_DNA"/>
</dbReference>
<evidence type="ECO:0000313" key="21">
    <source>
        <dbReference type="EMBL" id="SPX09324.1"/>
    </source>
</evidence>
<dbReference type="InterPro" id="IPR041602">
    <property type="entry name" value="Quercetinase_C"/>
</dbReference>
<keyword evidence="6" id="KW-0862">Zinc</keyword>
<dbReference type="FunFam" id="2.60.120.10:FF:000028">
    <property type="entry name" value="Pirin family protein"/>
    <property type="match status" value="1"/>
</dbReference>
<feature type="domain" description="Pirin N-terminal" evidence="19">
    <location>
        <begin position="7"/>
        <end position="119"/>
    </location>
</feature>
<evidence type="ECO:0000313" key="22">
    <source>
        <dbReference type="Proteomes" id="UP000250780"/>
    </source>
</evidence>
<evidence type="ECO:0000256" key="12">
    <source>
        <dbReference type="ARBA" id="ARBA00056531"/>
    </source>
</evidence>
<keyword evidence="10" id="KW-0186">Copper</keyword>
<dbReference type="PANTHER" id="PTHR43212:SF3">
    <property type="entry name" value="QUERCETIN 2,3-DIOXYGENASE"/>
    <property type="match status" value="1"/>
</dbReference>
<evidence type="ECO:0000256" key="14">
    <source>
        <dbReference type="ARBA" id="ARBA00066677"/>
    </source>
</evidence>
<evidence type="ECO:0000256" key="1">
    <source>
        <dbReference type="ARBA" id="ARBA00001941"/>
    </source>
</evidence>
<dbReference type="InterPro" id="IPR012093">
    <property type="entry name" value="Pirin"/>
</dbReference>
<comment type="cofactor">
    <cofactor evidence="1">
        <name>Co(2+)</name>
        <dbReference type="ChEBI" id="CHEBI:48828"/>
    </cofactor>
</comment>
<dbReference type="SUPFAM" id="SSF51182">
    <property type="entry name" value="RmlC-like cupins"/>
    <property type="match status" value="1"/>
</dbReference>
<feature type="binding site" evidence="17">
    <location>
        <position position="59"/>
    </location>
    <ligand>
        <name>Fe cation</name>
        <dbReference type="ChEBI" id="CHEBI:24875"/>
    </ligand>
</feature>
<evidence type="ECO:0000256" key="11">
    <source>
        <dbReference type="ARBA" id="ARBA00050845"/>
    </source>
</evidence>
<dbReference type="InterPro" id="IPR003829">
    <property type="entry name" value="Pirin_N_dom"/>
</dbReference>
<evidence type="ECO:0000256" key="8">
    <source>
        <dbReference type="ARBA" id="ARBA00023002"/>
    </source>
</evidence>
<dbReference type="PANTHER" id="PTHR43212">
    <property type="entry name" value="QUERCETIN 2,3-DIOXYGENASE"/>
    <property type="match status" value="1"/>
</dbReference>
<gene>
    <name evidence="21" type="primary">yhhW</name>
    <name evidence="21" type="ORF">NCTC9073_00571</name>
</gene>
<dbReference type="GO" id="GO:0008127">
    <property type="term" value="F:quercetin 2,3-dioxygenase activity"/>
    <property type="evidence" value="ECO:0007669"/>
    <property type="project" value="UniProtKB-EC"/>
</dbReference>
<dbReference type="Gene3D" id="2.60.120.10">
    <property type="entry name" value="Jelly Rolls"/>
    <property type="match status" value="2"/>
</dbReference>
<keyword evidence="5 17" id="KW-0479">Metal-binding</keyword>
<dbReference type="InterPro" id="IPR014710">
    <property type="entry name" value="RmlC-like_jellyroll"/>
</dbReference>
<keyword evidence="7" id="KW-0223">Dioxygenase</keyword>
<evidence type="ECO:0000259" key="19">
    <source>
        <dbReference type="Pfam" id="PF02678"/>
    </source>
</evidence>
<dbReference type="CDD" id="cd20311">
    <property type="entry name" value="cupin_Yhhw_C"/>
    <property type="match status" value="1"/>
</dbReference>
<feature type="binding site" evidence="17">
    <location>
        <position position="57"/>
    </location>
    <ligand>
        <name>Fe cation</name>
        <dbReference type="ChEBI" id="CHEBI:24875"/>
    </ligand>
</feature>
<evidence type="ECO:0000256" key="7">
    <source>
        <dbReference type="ARBA" id="ARBA00022964"/>
    </source>
</evidence>
<comment type="function">
    <text evidence="12">Has quercetin 2,3-dioxygenase activity in vitro. Its physiological role is unknown; however, may provide a mechanism that would avoid inhibition of key cellular proteins, such as DNA gyrase, by quercetin.</text>
</comment>
<comment type="similarity">
    <text evidence="4 18">Belongs to the pirin family.</text>
</comment>
<evidence type="ECO:0000256" key="2">
    <source>
        <dbReference type="ARBA" id="ARBA00001947"/>
    </source>
</evidence>
<name>A0A2X1P079_ECOLX</name>
<dbReference type="FunFam" id="2.60.120.10:FF:000021">
    <property type="entry name" value="Quercetin 2,3-dioxygenase"/>
    <property type="match status" value="1"/>
</dbReference>
<feature type="binding site" evidence="17">
    <location>
        <position position="101"/>
    </location>
    <ligand>
        <name>Fe cation</name>
        <dbReference type="ChEBI" id="CHEBI:24875"/>
    </ligand>
</feature>
<comment type="cofactor">
    <cofactor evidence="2">
        <name>Zn(2+)</name>
        <dbReference type="ChEBI" id="CHEBI:29105"/>
    </cofactor>
</comment>
<evidence type="ECO:0000259" key="20">
    <source>
        <dbReference type="Pfam" id="PF17954"/>
    </source>
</evidence>
<proteinExistence type="inferred from homology"/>
<feature type="binding site" evidence="17">
    <location>
        <position position="103"/>
    </location>
    <ligand>
        <name>Fe cation</name>
        <dbReference type="ChEBI" id="CHEBI:24875"/>
    </ligand>
</feature>
<reference evidence="21 22" key="1">
    <citation type="submission" date="2018-06" db="EMBL/GenBank/DDBJ databases">
        <authorList>
            <consortium name="Pathogen Informatics"/>
            <person name="Doyle S."/>
        </authorList>
    </citation>
    <scope>NUCLEOTIDE SEQUENCE [LARGE SCALE GENOMIC DNA]</scope>
    <source>
        <strain evidence="21 22">NCTC9073</strain>
    </source>
</reference>
<dbReference type="PIRSF" id="PIRSF006232">
    <property type="entry name" value="Pirin"/>
    <property type="match status" value="1"/>
</dbReference>
<dbReference type="EC" id="1.13.11.24" evidence="14"/>
<evidence type="ECO:0000256" key="16">
    <source>
        <dbReference type="ARBA" id="ARBA00082493"/>
    </source>
</evidence>
<evidence type="ECO:0000256" key="18">
    <source>
        <dbReference type="RuleBase" id="RU003457"/>
    </source>
</evidence>
<dbReference type="AlphaFoldDB" id="A0A2X1P079"/>
<evidence type="ECO:0000256" key="6">
    <source>
        <dbReference type="ARBA" id="ARBA00022833"/>
    </source>
</evidence>
<organism evidence="21 22">
    <name type="scientific">Escherichia coli</name>
    <dbReference type="NCBI Taxonomy" id="562"/>
    <lineage>
        <taxon>Bacteria</taxon>
        <taxon>Pseudomonadati</taxon>
        <taxon>Pseudomonadota</taxon>
        <taxon>Gammaproteobacteria</taxon>
        <taxon>Enterobacterales</taxon>
        <taxon>Enterobacteriaceae</taxon>
        <taxon>Escherichia</taxon>
    </lineage>
</organism>
<evidence type="ECO:0000256" key="4">
    <source>
        <dbReference type="ARBA" id="ARBA00008416"/>
    </source>
</evidence>
<comment type="catalytic activity">
    <reaction evidence="11">
        <text>quercetin + O2 = 2-(3,4-dihydroxybenzoyloxy)-4,6-dihydroxybenzoate + CO</text>
        <dbReference type="Rhea" id="RHEA:15381"/>
        <dbReference type="ChEBI" id="CHEBI:15379"/>
        <dbReference type="ChEBI" id="CHEBI:17245"/>
        <dbReference type="ChEBI" id="CHEBI:57628"/>
        <dbReference type="ChEBI" id="CHEBI:57694"/>
        <dbReference type="EC" id="1.13.11.24"/>
    </reaction>
</comment>
<comment type="pathway">
    <text evidence="13">Flavonoid metabolism; quercetin degradation.</text>
</comment>
<evidence type="ECO:0000256" key="10">
    <source>
        <dbReference type="ARBA" id="ARBA00023008"/>
    </source>
</evidence>
<evidence type="ECO:0000256" key="5">
    <source>
        <dbReference type="ARBA" id="ARBA00022723"/>
    </source>
</evidence>
<dbReference type="Pfam" id="PF17954">
    <property type="entry name" value="Pirin_C_2"/>
    <property type="match status" value="1"/>
</dbReference>
<keyword evidence="9 17" id="KW-0408">Iron</keyword>
<evidence type="ECO:0000256" key="17">
    <source>
        <dbReference type="PIRSR" id="PIRSR006232-1"/>
    </source>
</evidence>
<protein>
    <recommendedName>
        <fullName evidence="15">Quercetin 2,3-dioxygenase</fullName>
        <ecNumber evidence="14">1.13.11.24</ecNumber>
    </recommendedName>
    <alternativeName>
        <fullName evidence="16">Pirin-like protein YhhW</fullName>
    </alternativeName>
</protein>
<evidence type="ECO:0000256" key="9">
    <source>
        <dbReference type="ARBA" id="ARBA00023004"/>
    </source>
</evidence>
<dbReference type="CDD" id="cd02910">
    <property type="entry name" value="cupin_Yhhw_N"/>
    <property type="match status" value="1"/>
</dbReference>
<accession>A0A2X1P079</accession>
<dbReference type="InterPro" id="IPR011051">
    <property type="entry name" value="RmlC_Cupin_sf"/>
</dbReference>